<dbReference type="EMBL" id="CP041666">
    <property type="protein sequence ID" value="QDP39705.1"/>
    <property type="molecule type" value="Genomic_DNA"/>
</dbReference>
<dbReference type="KEGG" id="aqt:FN924_05660"/>
<protein>
    <recommendedName>
        <fullName evidence="1">PucR C-terminal helix-turn-helix domain-containing protein</fullName>
    </recommendedName>
</protein>
<dbReference type="Proteomes" id="UP000315215">
    <property type="component" value="Chromosome"/>
</dbReference>
<dbReference type="PANTHER" id="PTHR33744:SF15">
    <property type="entry name" value="CARBOHYDRATE DIACID REGULATOR"/>
    <property type="match status" value="1"/>
</dbReference>
<dbReference type="RefSeq" id="WP_143892548.1">
    <property type="nucleotide sequence ID" value="NZ_CP041666.1"/>
</dbReference>
<keyword evidence="3" id="KW-1185">Reference proteome</keyword>
<dbReference type="AlphaFoldDB" id="A0A516KE74"/>
<dbReference type="SUPFAM" id="SSF46689">
    <property type="entry name" value="Homeodomain-like"/>
    <property type="match status" value="1"/>
</dbReference>
<evidence type="ECO:0000259" key="1">
    <source>
        <dbReference type="Pfam" id="PF13556"/>
    </source>
</evidence>
<dbReference type="Gene3D" id="1.10.10.2840">
    <property type="entry name" value="PucR C-terminal helix-turn-helix domain"/>
    <property type="match status" value="1"/>
</dbReference>
<accession>A0A516KE74</accession>
<organism evidence="2 3">
    <name type="scientific">Radiobacillus deserti</name>
    <dbReference type="NCBI Taxonomy" id="2594883"/>
    <lineage>
        <taxon>Bacteria</taxon>
        <taxon>Bacillati</taxon>
        <taxon>Bacillota</taxon>
        <taxon>Bacilli</taxon>
        <taxon>Bacillales</taxon>
        <taxon>Bacillaceae</taxon>
        <taxon>Radiobacillus</taxon>
    </lineage>
</organism>
<proteinExistence type="predicted"/>
<dbReference type="Pfam" id="PF13556">
    <property type="entry name" value="HTH_30"/>
    <property type="match status" value="1"/>
</dbReference>
<dbReference type="InterPro" id="IPR042070">
    <property type="entry name" value="PucR_C-HTH_sf"/>
</dbReference>
<dbReference type="PANTHER" id="PTHR33744">
    <property type="entry name" value="CARBOHYDRATE DIACID REGULATOR"/>
    <property type="match status" value="1"/>
</dbReference>
<reference evidence="2 3" key="1">
    <citation type="submission" date="2019-07" db="EMBL/GenBank/DDBJ databases">
        <authorList>
            <person name="Li J."/>
        </authorList>
    </citation>
    <scope>NUCLEOTIDE SEQUENCE [LARGE SCALE GENOMIC DNA]</scope>
    <source>
        <strain evidence="2 3">TKL69</strain>
    </source>
</reference>
<feature type="domain" description="PucR C-terminal helix-turn-helix" evidence="1">
    <location>
        <begin position="233"/>
        <end position="290"/>
    </location>
</feature>
<name>A0A516KE74_9BACI</name>
<dbReference type="InterPro" id="IPR025736">
    <property type="entry name" value="PucR_C-HTH_dom"/>
</dbReference>
<dbReference type="InterPro" id="IPR009057">
    <property type="entry name" value="Homeodomain-like_sf"/>
</dbReference>
<gene>
    <name evidence="2" type="ORF">FN924_05660</name>
</gene>
<sequence>MIEELRELFPSLIESDQPFDLDNYRWFTHNQSKVIGILKQEITERDEKILSTFLQPYSYVEAAVTDQERIWKGILFQDQKPSNSFSKDSYRFIHFTLTEPPVDLLSFREAILALYPVEVPIIWESSQEGTIVEQGEIPESEYLAYDQIVDVLMSDFYMNIHLFISPYFHDIESANDHYKQVKKDSIISKKYQKGSVTTYHDIVPYLFMDSLDDTQKKHMVHAILGETVEDEELLHTVDVFLSSNSNTSLAAKKLFMHRNSLQYRVDKFIEKTGIDIKQFEGALIVYIAILMRWTFD</sequence>
<evidence type="ECO:0000313" key="3">
    <source>
        <dbReference type="Proteomes" id="UP000315215"/>
    </source>
</evidence>
<dbReference type="InterPro" id="IPR051448">
    <property type="entry name" value="CdaR-like_regulators"/>
</dbReference>
<evidence type="ECO:0000313" key="2">
    <source>
        <dbReference type="EMBL" id="QDP39705.1"/>
    </source>
</evidence>
<dbReference type="OrthoDB" id="9792148at2"/>